<sequence>MLNSHNNPLRDNPLAIHTLPIGYCLNEFEIEKVIGKGGFGIVYRAWDHHLKQSIAIKEYMPVSLVIRGEDLTLKLRRKSFRDSFQIGLTNFMREAHFMSCFRHPCLPPFLRFWQKNGTAYIATSFYNGMTLKALQAKQPEIINQRWLCNILYSLLDAIDTLHQAAYLHCDISLDNILIQENGTPILLDLGSARKLTDRLADKSEITIRPGFTPIEQYTANDEGQQGPWTDIYALGAALHTLIAGSPPPVSIVRNIEDHYQPLVKRHLVGYSLSFLHAIDCALSIQPSERPMTISELAALIKLPARESCLPLTLSGSGTLSEY</sequence>
<dbReference type="PROSITE" id="PS00107">
    <property type="entry name" value="PROTEIN_KINASE_ATP"/>
    <property type="match status" value="1"/>
</dbReference>
<dbReference type="InterPro" id="IPR017441">
    <property type="entry name" value="Protein_kinase_ATP_BS"/>
</dbReference>
<dbReference type="PANTHER" id="PTHR45832">
    <property type="entry name" value="SERINE/THREONINE-PROTEIN KINASE SAMKA-RELATED-RELATED"/>
    <property type="match status" value="1"/>
</dbReference>
<dbReference type="Proteomes" id="UP000194204">
    <property type="component" value="Unassembled WGS sequence"/>
</dbReference>
<name>A0A1Y2SQZ0_9GAMM</name>
<feature type="binding site" evidence="4">
    <location>
        <position position="57"/>
    </location>
    <ligand>
        <name>ATP</name>
        <dbReference type="ChEBI" id="CHEBI:30616"/>
    </ligand>
</feature>
<dbReference type="AlphaFoldDB" id="A0A1Y2SQZ0"/>
<dbReference type="PANTHER" id="PTHR45832:SF22">
    <property type="entry name" value="SERINE_THREONINE-PROTEIN KINASE SAMKA-RELATED"/>
    <property type="match status" value="1"/>
</dbReference>
<evidence type="ECO:0000256" key="2">
    <source>
        <dbReference type="ARBA" id="ARBA00022741"/>
    </source>
</evidence>
<protein>
    <submittedName>
        <fullName evidence="6">Serine/threonine-protein kinase PknK</fullName>
    </submittedName>
</protein>
<evidence type="ECO:0000256" key="3">
    <source>
        <dbReference type="ARBA" id="ARBA00022840"/>
    </source>
</evidence>
<evidence type="ECO:0000259" key="5">
    <source>
        <dbReference type="PROSITE" id="PS50011"/>
    </source>
</evidence>
<dbReference type="OrthoDB" id="9801841at2"/>
<dbReference type="RefSeq" id="WP_086111993.1">
    <property type="nucleotide sequence ID" value="NZ_CAWNHF010000178.1"/>
</dbReference>
<keyword evidence="7" id="KW-1185">Reference proteome</keyword>
<comment type="caution">
    <text evidence="6">The sequence shown here is derived from an EMBL/GenBank/DDBJ whole genome shotgun (WGS) entry which is preliminary data.</text>
</comment>
<keyword evidence="2 4" id="KW-0547">Nucleotide-binding</keyword>
<dbReference type="GO" id="GO:0004672">
    <property type="term" value="F:protein kinase activity"/>
    <property type="evidence" value="ECO:0007669"/>
    <property type="project" value="InterPro"/>
</dbReference>
<evidence type="ECO:0000256" key="4">
    <source>
        <dbReference type="PROSITE-ProRule" id="PRU10141"/>
    </source>
</evidence>
<reference evidence="6 7" key="1">
    <citation type="submission" date="2017-01" db="EMBL/GenBank/DDBJ databases">
        <title>Deconstructing symbiosis and pathogenesis requirements using a combined genomic-metabolomic approach.</title>
        <authorList>
            <person name="Tobias N.J."/>
            <person name="Wolff H."/>
            <person name="Djahanschiri B."/>
            <person name="Ebersberger I."/>
            <person name="Bode H.B."/>
        </authorList>
    </citation>
    <scope>NUCLEOTIDE SEQUENCE [LARGE SCALE GENOMIC DNA]</scope>
    <source>
        <strain evidence="6 7">DSM 4764</strain>
    </source>
</reference>
<dbReference type="InterPro" id="IPR051931">
    <property type="entry name" value="PAK3-like"/>
</dbReference>
<dbReference type="PROSITE" id="PS00109">
    <property type="entry name" value="PROTEIN_KINASE_TYR"/>
    <property type="match status" value="1"/>
</dbReference>
<dbReference type="GO" id="GO:0005524">
    <property type="term" value="F:ATP binding"/>
    <property type="evidence" value="ECO:0007669"/>
    <property type="project" value="UniProtKB-UniRule"/>
</dbReference>
<dbReference type="InterPro" id="IPR008266">
    <property type="entry name" value="Tyr_kinase_AS"/>
</dbReference>
<keyword evidence="6" id="KW-0808">Transferase</keyword>
<dbReference type="STRING" id="40578.Xbed_01188"/>
<keyword evidence="3 4" id="KW-0067">ATP-binding</keyword>
<dbReference type="InterPro" id="IPR000719">
    <property type="entry name" value="Prot_kinase_dom"/>
</dbReference>
<evidence type="ECO:0000313" key="7">
    <source>
        <dbReference type="Proteomes" id="UP000194204"/>
    </source>
</evidence>
<dbReference type="Pfam" id="PF00069">
    <property type="entry name" value="Pkinase"/>
    <property type="match status" value="1"/>
</dbReference>
<dbReference type="PROSITE" id="PS50011">
    <property type="entry name" value="PROTEIN_KINASE_DOM"/>
    <property type="match status" value="1"/>
</dbReference>
<gene>
    <name evidence="6" type="ORF">Xbed_01188</name>
</gene>
<accession>A0A1Y2SQZ0</accession>
<dbReference type="CDD" id="cd14014">
    <property type="entry name" value="STKc_PknB_like"/>
    <property type="match status" value="1"/>
</dbReference>
<dbReference type="Gene3D" id="1.10.510.10">
    <property type="entry name" value="Transferase(Phosphotransferase) domain 1"/>
    <property type="match status" value="1"/>
</dbReference>
<evidence type="ECO:0000256" key="1">
    <source>
        <dbReference type="ARBA" id="ARBA00008874"/>
    </source>
</evidence>
<dbReference type="EMBL" id="MUBK01000007">
    <property type="protein sequence ID" value="OTA20660.1"/>
    <property type="molecule type" value="Genomic_DNA"/>
</dbReference>
<dbReference type="InterPro" id="IPR011009">
    <property type="entry name" value="Kinase-like_dom_sf"/>
</dbReference>
<keyword evidence="6" id="KW-0418">Kinase</keyword>
<feature type="domain" description="Protein kinase" evidence="5">
    <location>
        <begin position="28"/>
        <end position="302"/>
    </location>
</feature>
<proteinExistence type="inferred from homology"/>
<organism evidence="6 7">
    <name type="scientific">Xenorhabdus beddingii</name>
    <dbReference type="NCBI Taxonomy" id="40578"/>
    <lineage>
        <taxon>Bacteria</taxon>
        <taxon>Pseudomonadati</taxon>
        <taxon>Pseudomonadota</taxon>
        <taxon>Gammaproteobacteria</taxon>
        <taxon>Enterobacterales</taxon>
        <taxon>Morganellaceae</taxon>
        <taxon>Xenorhabdus</taxon>
    </lineage>
</organism>
<evidence type="ECO:0000313" key="6">
    <source>
        <dbReference type="EMBL" id="OTA20660.1"/>
    </source>
</evidence>
<dbReference type="SUPFAM" id="SSF56112">
    <property type="entry name" value="Protein kinase-like (PK-like)"/>
    <property type="match status" value="1"/>
</dbReference>
<comment type="similarity">
    <text evidence="1">Belongs to the protein kinase superfamily. STE Ser/Thr protein kinase family. STE20 subfamily.</text>
</comment>